<evidence type="ECO:0000256" key="2">
    <source>
        <dbReference type="SAM" id="Phobius"/>
    </source>
</evidence>
<dbReference type="InterPro" id="IPR025836">
    <property type="entry name" value="Zn_knuckle_CX2CX4HX4C"/>
</dbReference>
<dbReference type="EMBL" id="UZAU01000791">
    <property type="status" value="NOT_ANNOTATED_CDS"/>
    <property type="molecule type" value="Genomic_DNA"/>
</dbReference>
<evidence type="ECO:0000256" key="1">
    <source>
        <dbReference type="SAM" id="MobiDB-lite"/>
    </source>
</evidence>
<feature type="transmembrane region" description="Helical" evidence="2">
    <location>
        <begin position="57"/>
        <end position="78"/>
    </location>
</feature>
<reference evidence="4" key="1">
    <citation type="submission" date="2021-03" db="UniProtKB">
        <authorList>
            <consortium name="EnsemblPlants"/>
        </authorList>
    </citation>
    <scope>IDENTIFICATION</scope>
</reference>
<feature type="region of interest" description="Disordered" evidence="1">
    <location>
        <begin position="485"/>
        <end position="543"/>
    </location>
</feature>
<feature type="domain" description="Zinc knuckle CX2CX4HX4C" evidence="3">
    <location>
        <begin position="254"/>
        <end position="305"/>
    </location>
</feature>
<dbReference type="Pfam" id="PF14392">
    <property type="entry name" value="zf-CCHC_4"/>
    <property type="match status" value="1"/>
</dbReference>
<dbReference type="AlphaFoldDB" id="A0A803QN85"/>
<keyword evidence="2" id="KW-0812">Transmembrane</keyword>
<sequence>MGAEVWVYEDFNSLIIITPLQVKARDVTRGDSRRHLRGFWFYLYIVRLRYGSWHFPFIFSIPWFACYYSVCVCLDFYFSMDDFLNTVSNTLVFPSDENTIFTYDASSSSSTPATISLLLKLHTIRPYNRPSLMKTLSGIWSSQCRFPVSVTEHADGLFLVTFGCEGDKGRILEGQPWHFSQSVTIFAAPESSFPITPDTLHYVPFWIQVYGIPFMCKSFDLAHFIASEVGDLIEVDKDTVKEGTGPYLRLRILLDVNLPIRRGMNIRFIRMGREFVKWIDFKYERLPDFCFFCGKLDHTKRYCHFYLQKCDDSQTEPLCPYTILLRGKEKIVDKAMPFQYPHPPAITVVDHAPVNLNLPTRNVLDNIISFPSFLAVTGNSGSGFLSPHTSSTVMMPTPLNPNSGHAFHTGLNPFGCHPLRPSAFTSYSTDSLVVATTVGTTVMHSGDMSISTTPAAEVVSASPVETVGTHAEVGQPDSLVRGKGLASASGVKRPSFHPQQVVVGGSVRSQLKRARAGDREEESSSASTDMEQAGGALHTRPEK</sequence>
<dbReference type="EnsemblPlants" id="evm.model.10.300">
    <property type="protein sequence ID" value="cds.evm.model.10.300"/>
    <property type="gene ID" value="evm.TU.10.300"/>
</dbReference>
<protein>
    <recommendedName>
        <fullName evidence="3">Zinc knuckle CX2CX4HX4C domain-containing protein</fullName>
    </recommendedName>
</protein>
<organism evidence="4 5">
    <name type="scientific">Cannabis sativa</name>
    <name type="common">Hemp</name>
    <name type="synonym">Marijuana</name>
    <dbReference type="NCBI Taxonomy" id="3483"/>
    <lineage>
        <taxon>Eukaryota</taxon>
        <taxon>Viridiplantae</taxon>
        <taxon>Streptophyta</taxon>
        <taxon>Embryophyta</taxon>
        <taxon>Tracheophyta</taxon>
        <taxon>Spermatophyta</taxon>
        <taxon>Magnoliopsida</taxon>
        <taxon>eudicotyledons</taxon>
        <taxon>Gunneridae</taxon>
        <taxon>Pentapetalae</taxon>
        <taxon>rosids</taxon>
        <taxon>fabids</taxon>
        <taxon>Rosales</taxon>
        <taxon>Cannabaceae</taxon>
        <taxon>Cannabis</taxon>
    </lineage>
</organism>
<feature type="compositionally biased region" description="Low complexity" evidence="1">
    <location>
        <begin position="499"/>
        <end position="509"/>
    </location>
</feature>
<dbReference type="Proteomes" id="UP000596661">
    <property type="component" value="Unassembled WGS sequence"/>
</dbReference>
<proteinExistence type="predicted"/>
<keyword evidence="2" id="KW-1133">Transmembrane helix</keyword>
<dbReference type="InterPro" id="IPR040256">
    <property type="entry name" value="At4g02000-like"/>
</dbReference>
<accession>A0A803QN85</accession>
<dbReference type="PANTHER" id="PTHR31286:SF167">
    <property type="entry name" value="OS09G0268800 PROTEIN"/>
    <property type="match status" value="1"/>
</dbReference>
<dbReference type="Gramene" id="evm.model.10.300">
    <property type="protein sequence ID" value="cds.evm.model.10.300"/>
    <property type="gene ID" value="evm.TU.10.300"/>
</dbReference>
<dbReference type="PANTHER" id="PTHR31286">
    <property type="entry name" value="GLYCINE-RICH CELL WALL STRUCTURAL PROTEIN 1.8-LIKE"/>
    <property type="match status" value="1"/>
</dbReference>
<keyword evidence="5" id="KW-1185">Reference proteome</keyword>
<evidence type="ECO:0000313" key="4">
    <source>
        <dbReference type="EnsemblPlants" id="cds.evm.model.10.300"/>
    </source>
</evidence>
<evidence type="ECO:0000259" key="3">
    <source>
        <dbReference type="Pfam" id="PF14392"/>
    </source>
</evidence>
<evidence type="ECO:0000313" key="5">
    <source>
        <dbReference type="Proteomes" id="UP000596661"/>
    </source>
</evidence>
<keyword evidence="2" id="KW-0472">Membrane</keyword>
<name>A0A803QN85_CANSA</name>